<reference evidence="2" key="1">
    <citation type="submission" date="2022-11" db="UniProtKB">
        <authorList>
            <consortium name="WormBaseParasite"/>
        </authorList>
    </citation>
    <scope>IDENTIFICATION</scope>
</reference>
<dbReference type="Proteomes" id="UP000887578">
    <property type="component" value="Unplaced"/>
</dbReference>
<evidence type="ECO:0000313" key="2">
    <source>
        <dbReference type="WBParaSite" id="PDA_v2.g3670.t1"/>
    </source>
</evidence>
<proteinExistence type="predicted"/>
<evidence type="ECO:0000313" key="1">
    <source>
        <dbReference type="Proteomes" id="UP000887578"/>
    </source>
</evidence>
<sequence>MKLPDCTKSNITSVKHGEKKHKIAKPFMFIVWDTNSKIPLYISRICAPDRDDESNDGSVKDKDKVLQPKNKWNVFASFLGLFKKKPIVKKELETVDIPATITQSQKLDP</sequence>
<dbReference type="WBParaSite" id="PDA_v2.g3670.t1">
    <property type="protein sequence ID" value="PDA_v2.g3670.t1"/>
    <property type="gene ID" value="PDA_v2.g3670"/>
</dbReference>
<organism evidence="1 2">
    <name type="scientific">Panagrolaimus davidi</name>
    <dbReference type="NCBI Taxonomy" id="227884"/>
    <lineage>
        <taxon>Eukaryota</taxon>
        <taxon>Metazoa</taxon>
        <taxon>Ecdysozoa</taxon>
        <taxon>Nematoda</taxon>
        <taxon>Chromadorea</taxon>
        <taxon>Rhabditida</taxon>
        <taxon>Tylenchina</taxon>
        <taxon>Panagrolaimomorpha</taxon>
        <taxon>Panagrolaimoidea</taxon>
        <taxon>Panagrolaimidae</taxon>
        <taxon>Panagrolaimus</taxon>
    </lineage>
</organism>
<accession>A0A914QKD4</accession>
<dbReference type="AlphaFoldDB" id="A0A914QKD4"/>
<keyword evidence="1" id="KW-1185">Reference proteome</keyword>
<name>A0A914QKD4_9BILA</name>
<protein>
    <submittedName>
        <fullName evidence="2">Uncharacterized protein</fullName>
    </submittedName>
</protein>